<gene>
    <name evidence="2" type="ORF">MRATA1EN1_LOCUS66</name>
</gene>
<evidence type="ECO:0000256" key="1">
    <source>
        <dbReference type="SAM" id="MobiDB-lite"/>
    </source>
</evidence>
<dbReference type="EMBL" id="OX459937">
    <property type="protein sequence ID" value="CAI9151104.1"/>
    <property type="molecule type" value="Genomic_DNA"/>
</dbReference>
<keyword evidence="3" id="KW-1185">Reference proteome</keyword>
<organism evidence="2 3">
    <name type="scientific">Rangifer tarandus platyrhynchus</name>
    <name type="common">Svalbard reindeer</name>
    <dbReference type="NCBI Taxonomy" id="3082113"/>
    <lineage>
        <taxon>Eukaryota</taxon>
        <taxon>Metazoa</taxon>
        <taxon>Chordata</taxon>
        <taxon>Craniata</taxon>
        <taxon>Vertebrata</taxon>
        <taxon>Euteleostomi</taxon>
        <taxon>Mammalia</taxon>
        <taxon>Eutheria</taxon>
        <taxon>Laurasiatheria</taxon>
        <taxon>Artiodactyla</taxon>
        <taxon>Ruminantia</taxon>
        <taxon>Pecora</taxon>
        <taxon>Cervidae</taxon>
        <taxon>Odocoileinae</taxon>
        <taxon>Rangifer</taxon>
    </lineage>
</organism>
<evidence type="ECO:0000313" key="2">
    <source>
        <dbReference type="EMBL" id="CAI9151104.1"/>
    </source>
</evidence>
<feature type="compositionally biased region" description="Acidic residues" evidence="1">
    <location>
        <begin position="20"/>
        <end position="30"/>
    </location>
</feature>
<name>A0ABN8XQ99_RANTA</name>
<feature type="compositionally biased region" description="Gly residues" evidence="1">
    <location>
        <begin position="1"/>
        <end position="12"/>
    </location>
</feature>
<proteinExistence type="predicted"/>
<accession>A0ABN8XQ99</accession>
<feature type="region of interest" description="Disordered" evidence="1">
    <location>
        <begin position="1"/>
        <end position="68"/>
    </location>
</feature>
<reference evidence="2" key="1">
    <citation type="submission" date="2023-04" db="EMBL/GenBank/DDBJ databases">
        <authorList>
            <consortium name="ELIXIR-Norway"/>
        </authorList>
    </citation>
    <scope>NUCLEOTIDE SEQUENCE [LARGE SCALE GENOMIC DNA]</scope>
</reference>
<evidence type="ECO:0000313" key="3">
    <source>
        <dbReference type="Proteomes" id="UP001176941"/>
    </source>
</evidence>
<dbReference type="Proteomes" id="UP001176941">
    <property type="component" value="Chromosome 1"/>
</dbReference>
<protein>
    <submittedName>
        <fullName evidence="2">Uncharacterized protein</fullName>
    </submittedName>
</protein>
<sequence>MAAMAPGGGGCGCMNPFLSDSDENEDEVSATDERRAGLRLGAGGGLDPGSADSLSPQDPVALGSSARAGLPGEAAAAALGGPGGDPGPPVN</sequence>